<accession>A0A0K2VCY9</accession>
<proteinExistence type="predicted"/>
<organism evidence="1">
    <name type="scientific">Lepeophtheirus salmonis</name>
    <name type="common">Salmon louse</name>
    <name type="synonym">Caligus salmonis</name>
    <dbReference type="NCBI Taxonomy" id="72036"/>
    <lineage>
        <taxon>Eukaryota</taxon>
        <taxon>Metazoa</taxon>
        <taxon>Ecdysozoa</taxon>
        <taxon>Arthropoda</taxon>
        <taxon>Crustacea</taxon>
        <taxon>Multicrustacea</taxon>
        <taxon>Hexanauplia</taxon>
        <taxon>Copepoda</taxon>
        <taxon>Siphonostomatoida</taxon>
        <taxon>Caligidae</taxon>
        <taxon>Lepeophtheirus</taxon>
    </lineage>
</organism>
<protein>
    <submittedName>
        <fullName evidence="1">Uncharacterized protein</fullName>
    </submittedName>
</protein>
<dbReference type="EMBL" id="HACA01030676">
    <property type="protein sequence ID" value="CDW48037.1"/>
    <property type="molecule type" value="Transcribed_RNA"/>
</dbReference>
<dbReference type="EMBL" id="HACA01030110">
    <property type="protein sequence ID" value="CDW47471.1"/>
    <property type="molecule type" value="Transcribed_RNA"/>
</dbReference>
<evidence type="ECO:0000313" key="1">
    <source>
        <dbReference type="EMBL" id="CDW48037.1"/>
    </source>
</evidence>
<name>A0A0K2VCY9_LEPSM</name>
<dbReference type="AlphaFoldDB" id="A0A0K2VCY9"/>
<reference evidence="1" key="1">
    <citation type="submission" date="2014-05" db="EMBL/GenBank/DDBJ databases">
        <authorList>
            <person name="Chronopoulou M."/>
        </authorList>
    </citation>
    <scope>NUCLEOTIDE SEQUENCE</scope>
    <source>
        <tissue evidence="1">Whole organism</tissue>
    </source>
</reference>
<feature type="non-terminal residue" evidence="1">
    <location>
        <position position="1"/>
    </location>
</feature>
<sequence length="90" mass="9897">RFPSLNINTAPSPTSNLEPFTLTILEVADEFLGSLDGKSKSLDTRRRAIENCLTQGNCVFQIELQSFSSSFSQTSSSLTLHVIRVASDFI</sequence>